<gene>
    <name evidence="2" type="ORF">PTTG_27833</name>
</gene>
<evidence type="ECO:0000313" key="4">
    <source>
        <dbReference type="Proteomes" id="UP000005240"/>
    </source>
</evidence>
<reference evidence="2" key="2">
    <citation type="submission" date="2016-05" db="EMBL/GenBank/DDBJ databases">
        <title>Comparative analysis highlights variable genome content of wheat rusts and divergence of the mating loci.</title>
        <authorList>
            <person name="Cuomo C.A."/>
            <person name="Bakkeren G."/>
            <person name="Szabo L."/>
            <person name="Khalil H."/>
            <person name="Joly D."/>
            <person name="Goldberg J."/>
            <person name="Young S."/>
            <person name="Zeng Q."/>
            <person name="Fellers J."/>
        </authorList>
    </citation>
    <scope>NUCLEOTIDE SEQUENCE [LARGE SCALE GENOMIC DNA]</scope>
    <source>
        <strain evidence="2">1-1 BBBD Race 1</strain>
    </source>
</reference>
<name>A0A180GGR5_PUCT1</name>
<protein>
    <recommendedName>
        <fullName evidence="5">Peroxin domain-containing protein</fullName>
    </recommendedName>
</protein>
<proteinExistence type="predicted"/>
<feature type="region of interest" description="Disordered" evidence="1">
    <location>
        <begin position="801"/>
        <end position="829"/>
    </location>
</feature>
<evidence type="ECO:0000256" key="1">
    <source>
        <dbReference type="SAM" id="MobiDB-lite"/>
    </source>
</evidence>
<dbReference type="AlphaFoldDB" id="A0A180GGR5"/>
<sequence length="922" mass="102351">MAEPDTSFYSAHCHDDSLSRFLLKRKPSSDSLRARLQTIAAPSNTPKRGRQNPPSSPDKPRLVRISRRILTRKPHALKEEEDEIKKITRERLFWHKQQEEADARTQDGPMAPARPKHFGGIQQLNALKHQIQTIKHHRYPELPSPKPDDWFCEEKEEVSSLSETNSSTKRRRQASNIPHKSRVLVERGVGSIQRKIKSIKLKPSHSSPLHLNRPPNQPQEPVPEQASQTISTPPSLTNFSSSLGTPDTDTSQARFSSHQVSPNSTNQYPGKAQKIFRALPHTRKTTKPSSLTLPDPITENHPQETHAPAVDRPGTRPTPLSIVTQGLPEPGPSNNQSQPGHVSPRNWPDTSSELPQWQNSAMEFLADDRTGQIDRWVFSSSLLAQPCSDPTGGRRAHRLSLDVPPREFSETRRRRSEHEWRAHQAFLSTGLPALARDPAASPLGNAPILEPLYFVEKQTPSQVILATDVLIEQQGGLSFLGQENFNERFRSKPWQTVKTIRQYDRPGHLDAEYLPGLTRLAVVQTPHSTDTFPLPTPEWYWLTEFSIDRQTKPVDANGWEYYDVFSRKWSPNRHGCRTFIRRRRWVRVRGKLDTSSLADPAQADFHSAPVSPPGLTADPSDKRTVVILKKHGVHQSIVFNSQTIGGGHLLTIDLPGLPALDVRWDDSSLAVHNPLFSGQAVASEILRHLAAQAGGGSAAEQLANQEEIMECLKDQVARINLQRVTKIVTGLSEPQKVDLWRHWLESDGSTDPSTKPEAADIWRVVERHLVDVLATFVFDFYRLKFMSLVVDLYSQSCAGAAGAEPRRLGPPKGGSKRGHARPGLSAHTFLNTGERSPSFLALGTLPLEFWNSRLALFVPPATGPPADPSSPSPPSAPSSSPPARSASSSTEASRRSTDSGVRLPLPNNPPLSSSHGLSIPSS</sequence>
<accession>A0A180GGR5</accession>
<dbReference type="EMBL" id="ADAS02000073">
    <property type="protein sequence ID" value="OAV91865.1"/>
    <property type="molecule type" value="Genomic_DNA"/>
</dbReference>
<evidence type="ECO:0000313" key="2">
    <source>
        <dbReference type="EMBL" id="OAV91865.1"/>
    </source>
</evidence>
<dbReference type="VEuPathDB" id="FungiDB:PTTG_27833"/>
<keyword evidence="4" id="KW-1185">Reference proteome</keyword>
<reference evidence="2" key="1">
    <citation type="submission" date="2009-11" db="EMBL/GenBank/DDBJ databases">
        <authorList>
            <consortium name="The Broad Institute Genome Sequencing Platform"/>
            <person name="Ward D."/>
            <person name="Feldgarden M."/>
            <person name="Earl A."/>
            <person name="Young S.K."/>
            <person name="Zeng Q."/>
            <person name="Koehrsen M."/>
            <person name="Alvarado L."/>
            <person name="Berlin A."/>
            <person name="Bochicchio J."/>
            <person name="Borenstein D."/>
            <person name="Chapman S.B."/>
            <person name="Chen Z."/>
            <person name="Engels R."/>
            <person name="Freedman E."/>
            <person name="Gellesch M."/>
            <person name="Goldberg J."/>
            <person name="Griggs A."/>
            <person name="Gujja S."/>
            <person name="Heilman E."/>
            <person name="Heiman D."/>
            <person name="Hepburn T."/>
            <person name="Howarth C."/>
            <person name="Jen D."/>
            <person name="Larson L."/>
            <person name="Lewis B."/>
            <person name="Mehta T."/>
            <person name="Park D."/>
            <person name="Pearson M."/>
            <person name="Roberts A."/>
            <person name="Saif S."/>
            <person name="Shea T."/>
            <person name="Shenoy N."/>
            <person name="Sisk P."/>
            <person name="Stolte C."/>
            <person name="Sykes S."/>
            <person name="Thomson T."/>
            <person name="Walk T."/>
            <person name="White J."/>
            <person name="Yandava C."/>
            <person name="Izard J."/>
            <person name="Baranova O.V."/>
            <person name="Blanton J.M."/>
            <person name="Tanner A.C."/>
            <person name="Dewhirst F.E."/>
            <person name="Haas B."/>
            <person name="Nusbaum C."/>
            <person name="Birren B."/>
        </authorList>
    </citation>
    <scope>NUCLEOTIDE SEQUENCE [LARGE SCALE GENOMIC DNA]</scope>
    <source>
        <strain evidence="2">1-1 BBBD Race 1</strain>
    </source>
</reference>
<dbReference type="EnsemblFungi" id="PTTG_27833-t43_1">
    <property type="protein sequence ID" value="PTTG_27833-t43_1-p1"/>
    <property type="gene ID" value="PTTG_27833"/>
</dbReference>
<reference evidence="3" key="4">
    <citation type="submission" date="2025-05" db="UniProtKB">
        <authorList>
            <consortium name="EnsemblFungi"/>
        </authorList>
    </citation>
    <scope>IDENTIFICATION</scope>
    <source>
        <strain evidence="3">isolate 1-1 / race 1 (BBBD)</strain>
    </source>
</reference>
<feature type="compositionally biased region" description="Pro residues" evidence="1">
    <location>
        <begin position="861"/>
        <end position="880"/>
    </location>
</feature>
<dbReference type="Proteomes" id="UP000005240">
    <property type="component" value="Unassembled WGS sequence"/>
</dbReference>
<feature type="compositionally biased region" description="Polar residues" evidence="1">
    <location>
        <begin position="226"/>
        <end position="268"/>
    </location>
</feature>
<feature type="region of interest" description="Disordered" evidence="1">
    <location>
        <begin position="159"/>
        <end position="354"/>
    </location>
</feature>
<evidence type="ECO:0008006" key="5">
    <source>
        <dbReference type="Google" id="ProtNLM"/>
    </source>
</evidence>
<feature type="compositionally biased region" description="Low complexity" evidence="1">
    <location>
        <begin position="910"/>
        <end position="922"/>
    </location>
</feature>
<dbReference type="STRING" id="630390.A0A180GGR5"/>
<feature type="compositionally biased region" description="Low complexity" evidence="1">
    <location>
        <begin position="881"/>
        <end position="891"/>
    </location>
</feature>
<dbReference type="OrthoDB" id="2497985at2759"/>
<feature type="compositionally biased region" description="Basic residues" evidence="1">
    <location>
        <begin position="194"/>
        <end position="203"/>
    </location>
</feature>
<evidence type="ECO:0000313" key="3">
    <source>
        <dbReference type="EnsemblFungi" id="PTTG_27833-t43_1-p1"/>
    </source>
</evidence>
<reference evidence="3 4" key="3">
    <citation type="journal article" date="2017" name="G3 (Bethesda)">
        <title>Comparative analysis highlights variable genome content of wheat rusts and divergence of the mating loci.</title>
        <authorList>
            <person name="Cuomo C.A."/>
            <person name="Bakkeren G."/>
            <person name="Khalil H.B."/>
            <person name="Panwar V."/>
            <person name="Joly D."/>
            <person name="Linning R."/>
            <person name="Sakthikumar S."/>
            <person name="Song X."/>
            <person name="Adiconis X."/>
            <person name="Fan L."/>
            <person name="Goldberg J.M."/>
            <person name="Levin J.Z."/>
            <person name="Young S."/>
            <person name="Zeng Q."/>
            <person name="Anikster Y."/>
            <person name="Bruce M."/>
            <person name="Wang M."/>
            <person name="Yin C."/>
            <person name="McCallum B."/>
            <person name="Szabo L.J."/>
            <person name="Hulbert S."/>
            <person name="Chen X."/>
            <person name="Fellers J.P."/>
        </authorList>
    </citation>
    <scope>NUCLEOTIDE SEQUENCE</scope>
    <source>
        <strain evidence="3">isolate 1-1 / race 1 (BBBD)</strain>
        <strain evidence="4">Isolate 1-1 / race 1 (BBBD)</strain>
    </source>
</reference>
<feature type="region of interest" description="Disordered" evidence="1">
    <location>
        <begin position="27"/>
        <end position="63"/>
    </location>
</feature>
<feature type="region of interest" description="Disordered" evidence="1">
    <location>
        <begin position="861"/>
        <end position="922"/>
    </location>
</feature>
<organism evidence="2">
    <name type="scientific">Puccinia triticina (isolate 1-1 / race 1 (BBBD))</name>
    <name type="common">Brown leaf rust fungus</name>
    <dbReference type="NCBI Taxonomy" id="630390"/>
    <lineage>
        <taxon>Eukaryota</taxon>
        <taxon>Fungi</taxon>
        <taxon>Dikarya</taxon>
        <taxon>Basidiomycota</taxon>
        <taxon>Pucciniomycotina</taxon>
        <taxon>Pucciniomycetes</taxon>
        <taxon>Pucciniales</taxon>
        <taxon>Pucciniaceae</taxon>
        <taxon>Puccinia</taxon>
    </lineage>
</organism>